<accession>A0AA36JJG7</accession>
<dbReference type="Proteomes" id="UP001178507">
    <property type="component" value="Unassembled WGS sequence"/>
</dbReference>
<keyword evidence="4" id="KW-1185">Reference proteome</keyword>
<feature type="compositionally biased region" description="Polar residues" evidence="2">
    <location>
        <begin position="585"/>
        <end position="598"/>
    </location>
</feature>
<comment type="similarity">
    <text evidence="1">Belongs to the MT-A70-like family.</text>
</comment>
<dbReference type="Gene3D" id="1.25.40.90">
    <property type="match status" value="1"/>
</dbReference>
<feature type="region of interest" description="Disordered" evidence="2">
    <location>
        <begin position="581"/>
        <end position="660"/>
    </location>
</feature>
<organism evidence="3 4">
    <name type="scientific">Effrenium voratum</name>
    <dbReference type="NCBI Taxonomy" id="2562239"/>
    <lineage>
        <taxon>Eukaryota</taxon>
        <taxon>Sar</taxon>
        <taxon>Alveolata</taxon>
        <taxon>Dinophyceae</taxon>
        <taxon>Suessiales</taxon>
        <taxon>Symbiodiniaceae</taxon>
        <taxon>Effrenium</taxon>
    </lineage>
</organism>
<dbReference type="PANTHER" id="PTHR12829:SF4">
    <property type="entry name" value="N(6)-ADENINE-SPECIFIC METHYLTRANSFERASE METTL4"/>
    <property type="match status" value="1"/>
</dbReference>
<dbReference type="PANTHER" id="PTHR12829">
    <property type="entry name" value="N6-ADENOSINE-METHYLTRANSFERASE"/>
    <property type="match status" value="1"/>
</dbReference>
<evidence type="ECO:0000256" key="2">
    <source>
        <dbReference type="SAM" id="MobiDB-lite"/>
    </source>
</evidence>
<evidence type="ECO:0000256" key="1">
    <source>
        <dbReference type="PROSITE-ProRule" id="PRU00489"/>
    </source>
</evidence>
<dbReference type="InterPro" id="IPR007757">
    <property type="entry name" value="MT-A70-like"/>
</dbReference>
<protein>
    <submittedName>
        <fullName evidence="3">Uncharacterized protein</fullName>
    </submittedName>
</protein>
<feature type="compositionally biased region" description="Polar residues" evidence="2">
    <location>
        <begin position="648"/>
        <end position="660"/>
    </location>
</feature>
<dbReference type="GO" id="GO:0008168">
    <property type="term" value="F:methyltransferase activity"/>
    <property type="evidence" value="ECO:0007669"/>
    <property type="project" value="TreeGrafter"/>
</dbReference>
<dbReference type="EMBL" id="CAUJNA010003648">
    <property type="protein sequence ID" value="CAJ1406814.1"/>
    <property type="molecule type" value="Genomic_DNA"/>
</dbReference>
<proteinExistence type="inferred from homology"/>
<reference evidence="3" key="1">
    <citation type="submission" date="2023-08" db="EMBL/GenBank/DDBJ databases">
        <authorList>
            <person name="Chen Y."/>
            <person name="Shah S."/>
            <person name="Dougan E. K."/>
            <person name="Thang M."/>
            <person name="Chan C."/>
        </authorList>
    </citation>
    <scope>NUCLEOTIDE SEQUENCE</scope>
</reference>
<dbReference type="InterPro" id="IPR008942">
    <property type="entry name" value="ENTH_VHS"/>
</dbReference>
<gene>
    <name evidence="3" type="ORF">EVOR1521_LOCUS28675</name>
</gene>
<feature type="compositionally biased region" description="Low complexity" evidence="2">
    <location>
        <begin position="533"/>
        <end position="551"/>
    </location>
</feature>
<dbReference type="GO" id="GO:0005634">
    <property type="term" value="C:nucleus"/>
    <property type="evidence" value="ECO:0007669"/>
    <property type="project" value="TreeGrafter"/>
</dbReference>
<evidence type="ECO:0000313" key="4">
    <source>
        <dbReference type="Proteomes" id="UP001178507"/>
    </source>
</evidence>
<comment type="caution">
    <text evidence="3">The sequence shown here is derived from an EMBL/GenBank/DDBJ whole genome shotgun (WGS) entry which is preliminary data.</text>
</comment>
<name>A0AA36JJG7_9DINO</name>
<dbReference type="Pfam" id="PF05063">
    <property type="entry name" value="MT-A70"/>
    <property type="match status" value="1"/>
</dbReference>
<evidence type="ECO:0000313" key="3">
    <source>
        <dbReference type="EMBL" id="CAJ1406814.1"/>
    </source>
</evidence>
<dbReference type="InterPro" id="IPR029063">
    <property type="entry name" value="SAM-dependent_MTases_sf"/>
</dbReference>
<dbReference type="AlphaFoldDB" id="A0AA36JJG7"/>
<dbReference type="PROSITE" id="PS51143">
    <property type="entry name" value="MT_A70"/>
    <property type="match status" value="1"/>
</dbReference>
<sequence>MEHWDLDAQLAADYVRFRPTARACLPQPFFRAKKRKKTEAASNRDSGGELPAEQAKLRELCVGELQRHVTCAESCVQRAELSAPGPAVGRSEEETIREGVVLPAGCCWVQGDLWAGDLRRLAGAGFRAAVVDPPWESKSRGLKYQSCQPQQLLQLPLGELLAPDALVAVWVTNDPKKQAFVRDELFKSWGVQAVACWTWVKVTNQGEPVLPFGSERPRLPFEKVLVARKPGSEPAKEEDRVFSAVPGLHSQKPFLDAWLPEGPKLELFARNLRPGWTSLGNQVLLFQKACFFEPEAHVLRMVNWNQLQNATTPDSKPTPGWLFNEIIRDVRNNPKDTPDVAEYLMQCVCSDQLNIQLKGVLCIKHIASEDVTFQNYLCACPGALKIMEDIAAPPIVPQARAIEPQEVRTVRDATKSALEALRTPPSVEKSTAGASLKARCQGFGNYEPPPEEEPTKKAGVAGQAADFVADSIGRDMVDDFREKGAVGALKDATIDALDLVLDGVDTIWGWVAGSKETDQPRICQPTNQPQMPGQFQAAGSSGYSGGQQFQAPAAPKTSANHYAAAFGGGVVGANNPVMVGGLPNGQPSQPASYQSYTGAATSPAPAASPPEEPKPKPVVDLLSMDEPKAPESAAQVTDLLGDFEPAAPNTTQASQNMLDL</sequence>
<feature type="region of interest" description="Disordered" evidence="2">
    <location>
        <begin position="517"/>
        <end position="552"/>
    </location>
</feature>
<dbReference type="SUPFAM" id="SSF53335">
    <property type="entry name" value="S-adenosyl-L-methionine-dependent methyltransferases"/>
    <property type="match status" value="1"/>
</dbReference>